<dbReference type="GO" id="GO:0005737">
    <property type="term" value="C:cytoplasm"/>
    <property type="evidence" value="ECO:0007669"/>
    <property type="project" value="TreeGrafter"/>
</dbReference>
<keyword evidence="9" id="KW-1185">Reference proteome</keyword>
<keyword evidence="3" id="KW-0816">Tricarboxylic acid cycle</keyword>
<dbReference type="InterPro" id="IPR022383">
    <property type="entry name" value="Lactate/malate_DH_C"/>
</dbReference>
<feature type="domain" description="Lactate/malate dehydrogenase C-terminal" evidence="8">
    <location>
        <begin position="228"/>
        <end position="387"/>
    </location>
</feature>
<evidence type="ECO:0000256" key="3">
    <source>
        <dbReference type="ARBA" id="ARBA00022532"/>
    </source>
</evidence>
<proteinExistence type="inferred from homology"/>
<name>A0A6J2KLM6_BOMMA</name>
<protein>
    <recommendedName>
        <fullName evidence="2">Malate dehydrogenase, mitochondrial</fullName>
        <ecNumber evidence="1">1.1.1.37</ecNumber>
    </recommendedName>
</protein>
<dbReference type="RefSeq" id="XP_028041064.1">
    <property type="nucleotide sequence ID" value="XM_028185263.1"/>
</dbReference>
<dbReference type="InterPro" id="IPR036291">
    <property type="entry name" value="NAD(P)-bd_dom_sf"/>
</dbReference>
<dbReference type="SUPFAM" id="SSF51735">
    <property type="entry name" value="NAD(P)-binding Rossmann-fold domains"/>
    <property type="match status" value="1"/>
</dbReference>
<dbReference type="Pfam" id="PF00056">
    <property type="entry name" value="Ldh_1_N"/>
    <property type="match status" value="1"/>
</dbReference>
<evidence type="ECO:0000259" key="7">
    <source>
        <dbReference type="Pfam" id="PF00056"/>
    </source>
</evidence>
<keyword evidence="5" id="KW-0520">NAD</keyword>
<evidence type="ECO:0000256" key="5">
    <source>
        <dbReference type="ARBA" id="ARBA00023027"/>
    </source>
</evidence>
<dbReference type="InterPro" id="IPR015955">
    <property type="entry name" value="Lactate_DH/Glyco_Ohase_4_C"/>
</dbReference>
<dbReference type="PANTHER" id="PTHR11540">
    <property type="entry name" value="MALATE AND LACTATE DEHYDROGENASE"/>
    <property type="match status" value="1"/>
</dbReference>
<dbReference type="GO" id="GO:0030060">
    <property type="term" value="F:L-malate dehydrogenase (NAD+) activity"/>
    <property type="evidence" value="ECO:0007669"/>
    <property type="project" value="UniProtKB-EC"/>
</dbReference>
<accession>A0A6J2KLM6</accession>
<dbReference type="KEGG" id="bman:114251079"/>
<evidence type="ECO:0000313" key="10">
    <source>
        <dbReference type="RefSeq" id="XP_028041064.1"/>
    </source>
</evidence>
<keyword evidence="4 6" id="KW-0560">Oxidoreductase</keyword>
<evidence type="ECO:0000256" key="2">
    <source>
        <dbReference type="ARBA" id="ARBA00016075"/>
    </source>
</evidence>
<dbReference type="Proteomes" id="UP000504629">
    <property type="component" value="Unplaced"/>
</dbReference>
<dbReference type="InterPro" id="IPR001236">
    <property type="entry name" value="Lactate/malate_DH_N"/>
</dbReference>
<evidence type="ECO:0000256" key="4">
    <source>
        <dbReference type="ARBA" id="ARBA00023002"/>
    </source>
</evidence>
<dbReference type="PANTHER" id="PTHR11540:SF16">
    <property type="entry name" value="MALATE DEHYDROGENASE, MITOCHONDRIAL"/>
    <property type="match status" value="1"/>
</dbReference>
<dbReference type="Gene3D" id="3.40.50.720">
    <property type="entry name" value="NAD(P)-binding Rossmann-like Domain"/>
    <property type="match status" value="1"/>
</dbReference>
<dbReference type="GO" id="GO:0006099">
    <property type="term" value="P:tricarboxylic acid cycle"/>
    <property type="evidence" value="ECO:0007669"/>
    <property type="project" value="UniProtKB-KW"/>
</dbReference>
<evidence type="ECO:0000256" key="6">
    <source>
        <dbReference type="RuleBase" id="RU003369"/>
    </source>
</evidence>
<dbReference type="Pfam" id="PF02866">
    <property type="entry name" value="Ldh_1_C"/>
    <property type="match status" value="1"/>
</dbReference>
<comment type="similarity">
    <text evidence="6">Belongs to the LDH/MDH superfamily.</text>
</comment>
<gene>
    <name evidence="10" type="primary">LOC114251079</name>
</gene>
<evidence type="ECO:0000256" key="1">
    <source>
        <dbReference type="ARBA" id="ARBA00012995"/>
    </source>
</evidence>
<dbReference type="AlphaFoldDB" id="A0A6J2KLM6"/>
<organism evidence="9 10">
    <name type="scientific">Bombyx mandarina</name>
    <name type="common">Wild silk moth</name>
    <name type="synonym">Wild silkworm</name>
    <dbReference type="NCBI Taxonomy" id="7092"/>
    <lineage>
        <taxon>Eukaryota</taxon>
        <taxon>Metazoa</taxon>
        <taxon>Ecdysozoa</taxon>
        <taxon>Arthropoda</taxon>
        <taxon>Hexapoda</taxon>
        <taxon>Insecta</taxon>
        <taxon>Pterygota</taxon>
        <taxon>Neoptera</taxon>
        <taxon>Endopterygota</taxon>
        <taxon>Lepidoptera</taxon>
        <taxon>Glossata</taxon>
        <taxon>Ditrysia</taxon>
        <taxon>Bombycoidea</taxon>
        <taxon>Bombycidae</taxon>
        <taxon>Bombycinae</taxon>
        <taxon>Bombyx</taxon>
    </lineage>
</organism>
<sequence length="393" mass="43263">MHSQKSSIAFHDSSPPSIDATTLSNDKCCGTLPSARLRSDVGTHRSNHAQFEKFKVSFPAYHSIMIVNRRIFSSLFTTTRSYQVTVVGATSEVGQVLSLLLRSLPLITKLVVHDNKEFTPGVALDLSQIPSPSRILGLTGEDTLERALKNSDLVIAAGGLSQHPDISEKALLTANSQFIKSIVSKLGRSCPIPFVGIITEPINYLIPMTAEIMRNHGVYGEKKLFGITEIDAIRSQCLYATENNLKANDCYVPVIGGHSDKTIVPLLSQAKPTVEMKEKDLEEFTIKLRNCDGMITKAKRGCIPNLSVAYSSFLFTKSILDALEGSPANIHAFVDNNDFGTSYFSGLVNLDKNGVKEMVRYSEFSKFECDLIEKSLQQLRKDVSKGRKILELA</sequence>
<dbReference type="SUPFAM" id="SSF56327">
    <property type="entry name" value="LDH C-terminal domain-like"/>
    <property type="match status" value="1"/>
</dbReference>
<dbReference type="Gene3D" id="3.90.110.10">
    <property type="entry name" value="Lactate dehydrogenase/glycoside hydrolase, family 4, C-terminal"/>
    <property type="match status" value="1"/>
</dbReference>
<evidence type="ECO:0000259" key="8">
    <source>
        <dbReference type="Pfam" id="PF02866"/>
    </source>
</evidence>
<dbReference type="OrthoDB" id="755699at2759"/>
<feature type="domain" description="Lactate/malate dehydrogenase N-terminal" evidence="7">
    <location>
        <begin position="83"/>
        <end position="226"/>
    </location>
</feature>
<evidence type="ECO:0000313" key="9">
    <source>
        <dbReference type="Proteomes" id="UP000504629"/>
    </source>
</evidence>
<dbReference type="GeneID" id="114251079"/>
<dbReference type="EC" id="1.1.1.37" evidence="1"/>
<reference evidence="10" key="1">
    <citation type="submission" date="2025-08" db="UniProtKB">
        <authorList>
            <consortium name="RefSeq"/>
        </authorList>
    </citation>
    <scope>IDENTIFICATION</scope>
    <source>
        <tissue evidence="10">Silk gland</tissue>
    </source>
</reference>